<keyword evidence="5 11" id="KW-0808">Transferase</keyword>
<evidence type="ECO:0000259" key="12">
    <source>
        <dbReference type="Pfam" id="PF01467"/>
    </source>
</evidence>
<dbReference type="CDD" id="cd02165">
    <property type="entry name" value="NMNAT"/>
    <property type="match status" value="1"/>
</dbReference>
<evidence type="ECO:0000256" key="6">
    <source>
        <dbReference type="ARBA" id="ARBA00022695"/>
    </source>
</evidence>
<dbReference type="Pfam" id="PF01467">
    <property type="entry name" value="CTP_transf_like"/>
    <property type="match status" value="1"/>
</dbReference>
<dbReference type="GO" id="GO:0004515">
    <property type="term" value="F:nicotinate-nucleotide adenylyltransferase activity"/>
    <property type="evidence" value="ECO:0007669"/>
    <property type="project" value="UniProtKB-UniRule"/>
</dbReference>
<dbReference type="Gene3D" id="3.40.50.620">
    <property type="entry name" value="HUPs"/>
    <property type="match status" value="1"/>
</dbReference>
<dbReference type="NCBIfam" id="TIGR00125">
    <property type="entry name" value="cyt_tran_rel"/>
    <property type="match status" value="1"/>
</dbReference>
<comment type="caution">
    <text evidence="13">The sequence shown here is derived from an EMBL/GenBank/DDBJ whole genome shotgun (WGS) entry which is preliminary data.</text>
</comment>
<evidence type="ECO:0000256" key="8">
    <source>
        <dbReference type="ARBA" id="ARBA00022840"/>
    </source>
</evidence>
<dbReference type="GO" id="GO:0009435">
    <property type="term" value="P:NAD+ biosynthetic process"/>
    <property type="evidence" value="ECO:0007669"/>
    <property type="project" value="UniProtKB-UniRule"/>
</dbReference>
<comment type="function">
    <text evidence="1 11">Catalyzes the reversible adenylation of nicotinate mononucleotide (NaMN) to nicotinic acid adenine dinucleotide (NaAD).</text>
</comment>
<comment type="pathway">
    <text evidence="2 11">Cofactor biosynthesis; NAD(+) biosynthesis; deamido-NAD(+) from nicotinate D-ribonucleotide: step 1/1.</text>
</comment>
<evidence type="ECO:0000256" key="7">
    <source>
        <dbReference type="ARBA" id="ARBA00022741"/>
    </source>
</evidence>
<evidence type="ECO:0000256" key="11">
    <source>
        <dbReference type="HAMAP-Rule" id="MF_00244"/>
    </source>
</evidence>
<protein>
    <recommendedName>
        <fullName evidence="11">Probable nicotinate-nucleotide adenylyltransferase</fullName>
        <ecNumber evidence="11">2.7.7.18</ecNumber>
    </recommendedName>
    <alternativeName>
        <fullName evidence="11">Deamido-NAD(+) diphosphorylase</fullName>
    </alternativeName>
    <alternativeName>
        <fullName evidence="11">Deamido-NAD(+) pyrophosphorylase</fullName>
    </alternativeName>
    <alternativeName>
        <fullName evidence="11">Nicotinate mononucleotide adenylyltransferase</fullName>
        <shortName evidence="11">NaMN adenylyltransferase</shortName>
    </alternativeName>
</protein>
<reference evidence="13" key="1">
    <citation type="journal article" date="2020" name="mSystems">
        <title>Genome- and Community-Level Interaction Insights into Carbon Utilization and Element Cycling Functions of Hydrothermarchaeota in Hydrothermal Sediment.</title>
        <authorList>
            <person name="Zhou Z."/>
            <person name="Liu Y."/>
            <person name="Xu W."/>
            <person name="Pan J."/>
            <person name="Luo Z.H."/>
            <person name="Li M."/>
        </authorList>
    </citation>
    <scope>NUCLEOTIDE SEQUENCE [LARGE SCALE GENOMIC DNA]</scope>
    <source>
        <strain evidence="13">HyVt-456</strain>
    </source>
</reference>
<dbReference type="UniPathway" id="UPA00253">
    <property type="reaction ID" value="UER00332"/>
</dbReference>
<dbReference type="Proteomes" id="UP000886005">
    <property type="component" value="Unassembled WGS sequence"/>
</dbReference>
<dbReference type="PANTHER" id="PTHR39321">
    <property type="entry name" value="NICOTINATE-NUCLEOTIDE ADENYLYLTRANSFERASE-RELATED"/>
    <property type="match status" value="1"/>
</dbReference>
<evidence type="ECO:0000256" key="1">
    <source>
        <dbReference type="ARBA" id="ARBA00002324"/>
    </source>
</evidence>
<keyword evidence="6 11" id="KW-0548">Nucleotidyltransferase</keyword>
<evidence type="ECO:0000256" key="5">
    <source>
        <dbReference type="ARBA" id="ARBA00022679"/>
    </source>
</evidence>
<evidence type="ECO:0000256" key="2">
    <source>
        <dbReference type="ARBA" id="ARBA00005019"/>
    </source>
</evidence>
<keyword evidence="4 11" id="KW-0662">Pyridine nucleotide biosynthesis</keyword>
<dbReference type="InterPro" id="IPR014729">
    <property type="entry name" value="Rossmann-like_a/b/a_fold"/>
</dbReference>
<gene>
    <name evidence="11 13" type="primary">nadD</name>
    <name evidence="13" type="ORF">ENJ10_06500</name>
</gene>
<organism evidence="13">
    <name type="scientific">Caldithrix abyssi</name>
    <dbReference type="NCBI Taxonomy" id="187145"/>
    <lineage>
        <taxon>Bacteria</taxon>
        <taxon>Pseudomonadati</taxon>
        <taxon>Calditrichota</taxon>
        <taxon>Calditrichia</taxon>
        <taxon>Calditrichales</taxon>
        <taxon>Calditrichaceae</taxon>
        <taxon>Caldithrix</taxon>
    </lineage>
</organism>
<dbReference type="GO" id="GO:0005524">
    <property type="term" value="F:ATP binding"/>
    <property type="evidence" value="ECO:0007669"/>
    <property type="project" value="UniProtKB-KW"/>
</dbReference>
<evidence type="ECO:0000256" key="4">
    <source>
        <dbReference type="ARBA" id="ARBA00022642"/>
    </source>
</evidence>
<dbReference type="InterPro" id="IPR005248">
    <property type="entry name" value="NadD/NMNAT"/>
</dbReference>
<feature type="domain" description="Cytidyltransferase-like" evidence="12">
    <location>
        <begin position="12"/>
        <end position="173"/>
    </location>
</feature>
<dbReference type="NCBIfam" id="NF000840">
    <property type="entry name" value="PRK00071.1-3"/>
    <property type="match status" value="1"/>
</dbReference>
<comment type="similarity">
    <text evidence="3 11">Belongs to the NadD family.</text>
</comment>
<comment type="catalytic activity">
    <reaction evidence="10 11">
        <text>nicotinate beta-D-ribonucleotide + ATP + H(+) = deamido-NAD(+) + diphosphate</text>
        <dbReference type="Rhea" id="RHEA:22860"/>
        <dbReference type="ChEBI" id="CHEBI:15378"/>
        <dbReference type="ChEBI" id="CHEBI:30616"/>
        <dbReference type="ChEBI" id="CHEBI:33019"/>
        <dbReference type="ChEBI" id="CHEBI:57502"/>
        <dbReference type="ChEBI" id="CHEBI:58437"/>
        <dbReference type="EC" id="2.7.7.18"/>
    </reaction>
</comment>
<sequence>MMTPENKKRIGIMGGTFDPIHHGHLIVAEWLCAVLNIDQTYFVPMHRHPFDKRQDIAAPRHRLAMLSRAIAPFPSFQISEFELNRQEVSFTVDTLHHFKEKFPESELYLFMGRDNLESFLKWKEPFAILDMAYLAVYMRLHHQSVVPELKNHPKILFIDRPVIDISSSHIRHRIRKNLPYRSLVPQRVFEYINDHHLYRS</sequence>
<dbReference type="HAMAP" id="MF_00244">
    <property type="entry name" value="NaMN_adenylyltr"/>
    <property type="match status" value="1"/>
</dbReference>
<proteinExistence type="inferred from homology"/>
<dbReference type="PANTHER" id="PTHR39321:SF3">
    <property type="entry name" value="PHOSPHOPANTETHEINE ADENYLYLTRANSFERASE"/>
    <property type="match status" value="1"/>
</dbReference>
<dbReference type="InterPro" id="IPR004821">
    <property type="entry name" value="Cyt_trans-like"/>
</dbReference>
<keyword evidence="7 11" id="KW-0547">Nucleotide-binding</keyword>
<name>A0A7V1PUB9_CALAY</name>
<evidence type="ECO:0000256" key="9">
    <source>
        <dbReference type="ARBA" id="ARBA00023027"/>
    </source>
</evidence>
<evidence type="ECO:0000256" key="10">
    <source>
        <dbReference type="ARBA" id="ARBA00048721"/>
    </source>
</evidence>
<evidence type="ECO:0000313" key="13">
    <source>
        <dbReference type="EMBL" id="HED10320.1"/>
    </source>
</evidence>
<dbReference type="NCBIfam" id="TIGR00482">
    <property type="entry name" value="nicotinate (nicotinamide) nucleotide adenylyltransferase"/>
    <property type="match status" value="1"/>
</dbReference>
<dbReference type="EC" id="2.7.7.18" evidence="11"/>
<dbReference type="AlphaFoldDB" id="A0A7V1PUB9"/>
<keyword evidence="8 11" id="KW-0067">ATP-binding</keyword>
<dbReference type="EMBL" id="DRLD01000178">
    <property type="protein sequence ID" value="HED10320.1"/>
    <property type="molecule type" value="Genomic_DNA"/>
</dbReference>
<dbReference type="SUPFAM" id="SSF52374">
    <property type="entry name" value="Nucleotidylyl transferase"/>
    <property type="match status" value="1"/>
</dbReference>
<evidence type="ECO:0000256" key="3">
    <source>
        <dbReference type="ARBA" id="ARBA00009014"/>
    </source>
</evidence>
<keyword evidence="9 11" id="KW-0520">NAD</keyword>
<accession>A0A7V1PUB9</accession>